<feature type="domain" description="Histidine kinase/HSP90-like ATPase" evidence="2">
    <location>
        <begin position="47"/>
        <end position="163"/>
    </location>
</feature>
<gene>
    <name evidence="3" type="ORF">GCM10017600_54080</name>
</gene>
<keyword evidence="1" id="KW-0723">Serine/threonine-protein kinase</keyword>
<proteinExistence type="predicted"/>
<dbReference type="EMBL" id="BSEV01000014">
    <property type="protein sequence ID" value="GLK12000.1"/>
    <property type="molecule type" value="Genomic_DNA"/>
</dbReference>
<dbReference type="AlphaFoldDB" id="A0A9W6I4M6"/>
<organism evidence="3 4">
    <name type="scientific">Streptosporangium carneum</name>
    <dbReference type="NCBI Taxonomy" id="47481"/>
    <lineage>
        <taxon>Bacteria</taxon>
        <taxon>Bacillati</taxon>
        <taxon>Actinomycetota</taxon>
        <taxon>Actinomycetes</taxon>
        <taxon>Streptosporangiales</taxon>
        <taxon>Streptosporangiaceae</taxon>
        <taxon>Streptosporangium</taxon>
    </lineage>
</organism>
<dbReference type="InterPro" id="IPR003594">
    <property type="entry name" value="HATPase_dom"/>
</dbReference>
<dbReference type="CDD" id="cd16936">
    <property type="entry name" value="HATPase_RsbW-like"/>
    <property type="match status" value="1"/>
</dbReference>
<evidence type="ECO:0000313" key="3">
    <source>
        <dbReference type="EMBL" id="GLK12000.1"/>
    </source>
</evidence>
<dbReference type="GO" id="GO:0004674">
    <property type="term" value="F:protein serine/threonine kinase activity"/>
    <property type="evidence" value="ECO:0007669"/>
    <property type="project" value="UniProtKB-KW"/>
</dbReference>
<evidence type="ECO:0000256" key="1">
    <source>
        <dbReference type="ARBA" id="ARBA00022527"/>
    </source>
</evidence>
<evidence type="ECO:0000313" key="4">
    <source>
        <dbReference type="Proteomes" id="UP001143474"/>
    </source>
</evidence>
<evidence type="ECO:0000259" key="2">
    <source>
        <dbReference type="Pfam" id="PF13581"/>
    </source>
</evidence>
<sequence>MVRLAWALRGLGLKVSVKLPQGQAPDPGDGAVRAVTLGVVDLPGVEQSVSAARQYVAELLTNAGHTEVEDAVLLVSEVVTNAVVHPCSGRPGGVVTVEVTDTGRHMVCVEVIDDGSPSVPVPRLPEEDEDALALGGRGLWLVDAIAESWGVRQVEKGRVAVWMHISTSAKPGE</sequence>
<dbReference type="Proteomes" id="UP001143474">
    <property type="component" value="Unassembled WGS sequence"/>
</dbReference>
<keyword evidence="1" id="KW-0808">Transferase</keyword>
<protein>
    <recommendedName>
        <fullName evidence="2">Histidine kinase/HSP90-like ATPase domain-containing protein</fullName>
    </recommendedName>
</protein>
<dbReference type="Pfam" id="PF13581">
    <property type="entry name" value="HATPase_c_2"/>
    <property type="match status" value="1"/>
</dbReference>
<name>A0A9W6I4M6_9ACTN</name>
<dbReference type="PANTHER" id="PTHR35526:SF3">
    <property type="entry name" value="ANTI-SIGMA-F FACTOR RSBW"/>
    <property type="match status" value="1"/>
</dbReference>
<accession>A0A9W6I4M6</accession>
<dbReference type="InterPro" id="IPR050267">
    <property type="entry name" value="Anti-sigma-factor_SerPK"/>
</dbReference>
<comment type="caution">
    <text evidence="3">The sequence shown here is derived from an EMBL/GenBank/DDBJ whole genome shotgun (WGS) entry which is preliminary data.</text>
</comment>
<dbReference type="Gene3D" id="3.30.565.10">
    <property type="entry name" value="Histidine kinase-like ATPase, C-terminal domain"/>
    <property type="match status" value="1"/>
</dbReference>
<keyword evidence="1" id="KW-0418">Kinase</keyword>
<keyword evidence="4" id="KW-1185">Reference proteome</keyword>
<dbReference type="SUPFAM" id="SSF55874">
    <property type="entry name" value="ATPase domain of HSP90 chaperone/DNA topoisomerase II/histidine kinase"/>
    <property type="match status" value="1"/>
</dbReference>
<reference evidence="3" key="1">
    <citation type="journal article" date="2014" name="Int. J. Syst. Evol. Microbiol.">
        <title>Complete genome sequence of Corynebacterium casei LMG S-19264T (=DSM 44701T), isolated from a smear-ripened cheese.</title>
        <authorList>
            <consortium name="US DOE Joint Genome Institute (JGI-PGF)"/>
            <person name="Walter F."/>
            <person name="Albersmeier A."/>
            <person name="Kalinowski J."/>
            <person name="Ruckert C."/>
        </authorList>
    </citation>
    <scope>NUCLEOTIDE SEQUENCE</scope>
    <source>
        <strain evidence="3">VKM Ac-2007</strain>
    </source>
</reference>
<reference evidence="3" key="2">
    <citation type="submission" date="2023-01" db="EMBL/GenBank/DDBJ databases">
        <authorList>
            <person name="Sun Q."/>
            <person name="Evtushenko L."/>
        </authorList>
    </citation>
    <scope>NUCLEOTIDE SEQUENCE</scope>
    <source>
        <strain evidence="3">VKM Ac-2007</strain>
    </source>
</reference>
<dbReference type="PANTHER" id="PTHR35526">
    <property type="entry name" value="ANTI-SIGMA-F FACTOR RSBW-RELATED"/>
    <property type="match status" value="1"/>
</dbReference>
<dbReference type="InterPro" id="IPR036890">
    <property type="entry name" value="HATPase_C_sf"/>
</dbReference>